<evidence type="ECO:0000256" key="1">
    <source>
        <dbReference type="ARBA" id="ARBA00022679"/>
    </source>
</evidence>
<keyword evidence="5" id="KW-1185">Reference proteome</keyword>
<comment type="caution">
    <text evidence="4">The sequence shown here is derived from an EMBL/GenBank/DDBJ whole genome shotgun (WGS) entry which is preliminary data.</text>
</comment>
<dbReference type="Gene3D" id="3.90.550.10">
    <property type="entry name" value="Spore Coat Polysaccharide Biosynthesis Protein SpsA, Chain A"/>
    <property type="match status" value="1"/>
</dbReference>
<sequence>MSSSLSNKPVKKALILAAGLGTRLKPWTDHHPKALALVNGKSLLQRNVEFLQASGIKDIIVNVHHFADQVLRTIEENNGWGADISISDETNEVLETGGGLLKASPFFEDEENCIMMNADVLTDLDLASMIALHESSSALATLAVSNRQTSRYFLFNNNDELCGWRNNKTGEEKIKKPSDNLAEKAFSGIHIINTRLFPLMHRNGKFSIVDVYLDLCATETIKAFDHSGRRFIDVGKPESIQQAEEMFG</sequence>
<dbReference type="InterPro" id="IPR005835">
    <property type="entry name" value="NTP_transferase_dom"/>
</dbReference>
<dbReference type="Pfam" id="PF00483">
    <property type="entry name" value="NTP_transferase"/>
    <property type="match status" value="1"/>
</dbReference>
<keyword evidence="1" id="KW-0808">Transferase</keyword>
<dbReference type="PANTHER" id="PTHR43584">
    <property type="entry name" value="NUCLEOTIDYL TRANSFERASE"/>
    <property type="match status" value="1"/>
</dbReference>
<dbReference type="RefSeq" id="WP_369327489.1">
    <property type="nucleotide sequence ID" value="NZ_JAULBC010000001.1"/>
</dbReference>
<dbReference type="EMBL" id="JAULBC010000001">
    <property type="protein sequence ID" value="MEX6686100.1"/>
    <property type="molecule type" value="Genomic_DNA"/>
</dbReference>
<evidence type="ECO:0000259" key="3">
    <source>
        <dbReference type="Pfam" id="PF00483"/>
    </source>
</evidence>
<dbReference type="InterPro" id="IPR050065">
    <property type="entry name" value="GlmU-like"/>
</dbReference>
<dbReference type="InterPro" id="IPR029044">
    <property type="entry name" value="Nucleotide-diphossugar_trans"/>
</dbReference>
<dbReference type="SUPFAM" id="SSF53448">
    <property type="entry name" value="Nucleotide-diphospho-sugar transferases"/>
    <property type="match status" value="1"/>
</dbReference>
<evidence type="ECO:0000313" key="5">
    <source>
        <dbReference type="Proteomes" id="UP001560573"/>
    </source>
</evidence>
<dbReference type="CDD" id="cd06422">
    <property type="entry name" value="NTP_transferase_like_1"/>
    <property type="match status" value="1"/>
</dbReference>
<evidence type="ECO:0000313" key="4">
    <source>
        <dbReference type="EMBL" id="MEX6686100.1"/>
    </source>
</evidence>
<accession>A0ABV3Z9E8</accession>
<evidence type="ECO:0000256" key="2">
    <source>
        <dbReference type="ARBA" id="ARBA00022695"/>
    </source>
</evidence>
<protein>
    <submittedName>
        <fullName evidence="4">Nucleotidyltransferase family protein</fullName>
    </submittedName>
</protein>
<organism evidence="4 5">
    <name type="scientific">Danxiaibacter flavus</name>
    <dbReference type="NCBI Taxonomy" id="3049108"/>
    <lineage>
        <taxon>Bacteria</taxon>
        <taxon>Pseudomonadati</taxon>
        <taxon>Bacteroidota</taxon>
        <taxon>Chitinophagia</taxon>
        <taxon>Chitinophagales</taxon>
        <taxon>Chitinophagaceae</taxon>
        <taxon>Danxiaibacter</taxon>
    </lineage>
</organism>
<keyword evidence="2" id="KW-0548">Nucleotidyltransferase</keyword>
<proteinExistence type="predicted"/>
<dbReference type="PANTHER" id="PTHR43584:SF8">
    <property type="entry name" value="N-ACETYLMURAMATE ALPHA-1-PHOSPHATE URIDYLYLTRANSFERASE"/>
    <property type="match status" value="1"/>
</dbReference>
<dbReference type="Proteomes" id="UP001560573">
    <property type="component" value="Unassembled WGS sequence"/>
</dbReference>
<feature type="domain" description="Nucleotidyl transferase" evidence="3">
    <location>
        <begin position="12"/>
        <end position="244"/>
    </location>
</feature>
<reference evidence="4 5" key="1">
    <citation type="submission" date="2023-07" db="EMBL/GenBank/DDBJ databases">
        <authorList>
            <person name="Lian W.-H."/>
        </authorList>
    </citation>
    <scope>NUCLEOTIDE SEQUENCE [LARGE SCALE GENOMIC DNA]</scope>
    <source>
        <strain evidence="4 5">SYSU DXS3180</strain>
    </source>
</reference>
<name>A0ABV3Z9E8_9BACT</name>
<gene>
    <name evidence="4" type="ORF">QTN47_01260</name>
</gene>